<comment type="caution">
    <text evidence="1">The sequence shown here is derived from an EMBL/GenBank/DDBJ whole genome shotgun (WGS) entry which is preliminary data.</text>
</comment>
<dbReference type="Gramene" id="OE9A025714T1">
    <property type="protein sequence ID" value="OE9A025714C1"/>
    <property type="gene ID" value="OE9A025714"/>
</dbReference>
<sequence length="71" mass="8774">MTKELEHTFLQNTMDRELNKLNRQLEQKEMVPIGPLSMKKLAKVGHVGKLWRWKRSHHRWLLQFKWKRQKP</sequence>
<accession>A0A8S0UEJ1</accession>
<dbReference type="AlphaFoldDB" id="A0A8S0UEJ1"/>
<organism evidence="1 2">
    <name type="scientific">Olea europaea subsp. europaea</name>
    <dbReference type="NCBI Taxonomy" id="158383"/>
    <lineage>
        <taxon>Eukaryota</taxon>
        <taxon>Viridiplantae</taxon>
        <taxon>Streptophyta</taxon>
        <taxon>Embryophyta</taxon>
        <taxon>Tracheophyta</taxon>
        <taxon>Spermatophyta</taxon>
        <taxon>Magnoliopsida</taxon>
        <taxon>eudicotyledons</taxon>
        <taxon>Gunneridae</taxon>
        <taxon>Pentapetalae</taxon>
        <taxon>asterids</taxon>
        <taxon>lamiids</taxon>
        <taxon>Lamiales</taxon>
        <taxon>Oleaceae</taxon>
        <taxon>Oleeae</taxon>
        <taxon>Olea</taxon>
    </lineage>
</organism>
<dbReference type="EMBL" id="CACTIH010007514">
    <property type="protein sequence ID" value="CAA3014965.1"/>
    <property type="molecule type" value="Genomic_DNA"/>
</dbReference>
<name>A0A8S0UEJ1_OLEEU</name>
<dbReference type="OrthoDB" id="1736890at2759"/>
<evidence type="ECO:0000313" key="2">
    <source>
        <dbReference type="Proteomes" id="UP000594638"/>
    </source>
</evidence>
<protein>
    <submittedName>
        <fullName evidence="1">Kinesin KIN-4A</fullName>
    </submittedName>
</protein>
<proteinExistence type="predicted"/>
<keyword evidence="2" id="KW-1185">Reference proteome</keyword>
<reference evidence="1 2" key="1">
    <citation type="submission" date="2019-12" db="EMBL/GenBank/DDBJ databases">
        <authorList>
            <person name="Alioto T."/>
            <person name="Alioto T."/>
            <person name="Gomez Garrido J."/>
        </authorList>
    </citation>
    <scope>NUCLEOTIDE SEQUENCE [LARGE SCALE GENOMIC DNA]</scope>
</reference>
<dbReference type="Proteomes" id="UP000594638">
    <property type="component" value="Unassembled WGS sequence"/>
</dbReference>
<evidence type="ECO:0000313" key="1">
    <source>
        <dbReference type="EMBL" id="CAA3014965.1"/>
    </source>
</evidence>
<gene>
    <name evidence="1" type="ORF">OLEA9_A025714</name>
</gene>